<reference evidence="6 7" key="1">
    <citation type="submission" date="2016-03" db="EMBL/GenBank/DDBJ databases">
        <authorList>
            <person name="Devillers H."/>
        </authorList>
    </citation>
    <scope>NUCLEOTIDE SEQUENCE [LARGE SCALE GENOMIC DNA]</scope>
    <source>
        <strain evidence="6">CBS 11717</strain>
    </source>
</reference>
<evidence type="ECO:0000256" key="3">
    <source>
        <dbReference type="ARBA" id="ARBA00038069"/>
    </source>
</evidence>
<dbReference type="FunFam" id="3.30.70.80:FF:000005">
    <property type="entry name" value="Proteinase inhibitor I2B"/>
    <property type="match status" value="1"/>
</dbReference>
<evidence type="ECO:0000256" key="1">
    <source>
        <dbReference type="ARBA" id="ARBA00022690"/>
    </source>
</evidence>
<dbReference type="InterPro" id="IPR037045">
    <property type="entry name" value="S8pro/Inhibitor_I9_sf"/>
</dbReference>
<name>A0A1G4JJN6_9SACH</name>
<evidence type="ECO:0000256" key="2">
    <source>
        <dbReference type="ARBA" id="ARBA00022900"/>
    </source>
</evidence>
<dbReference type="SUPFAM" id="SSF54897">
    <property type="entry name" value="Protease propeptides/inhibitors"/>
    <property type="match status" value="1"/>
</dbReference>
<comment type="subunit">
    <text evidence="5">Part of the heterodimeric LMA1 complex together with the thioredoxin II/TRX2. LMA1 binds to the ATPase SEC18.</text>
</comment>
<comment type="similarity">
    <text evidence="3">Belongs to the protease inhibitor I9 family.</text>
</comment>
<dbReference type="GO" id="GO:0042144">
    <property type="term" value="P:vacuole fusion, non-autophagic"/>
    <property type="evidence" value="ECO:0007669"/>
    <property type="project" value="TreeGrafter"/>
</dbReference>
<dbReference type="PANTHER" id="PTHR28288">
    <property type="entry name" value="PROTEASE B INHIBITOR 2"/>
    <property type="match status" value="1"/>
</dbReference>
<dbReference type="InterPro" id="IPR052471">
    <property type="entry name" value="PBI_I9"/>
</dbReference>
<comment type="function">
    <text evidence="4">Cytosolic inhibitor of vacuolar proteinase B (yscB), probably regulating protease B activity during limited proteolysis. PBI2 is a component of the LMA1 complex, which is involved in the facilitation of vesicle fusion such as homotypic vacuole and ER-derived COPII vesicle fusion with the Golgi.</text>
</comment>
<keyword evidence="2" id="KW-0722">Serine protease inhibitor</keyword>
<dbReference type="Proteomes" id="UP000191024">
    <property type="component" value="Chromosome E"/>
</dbReference>
<dbReference type="EMBL" id="LT598465">
    <property type="protein sequence ID" value="SCU90730.1"/>
    <property type="molecule type" value="Genomic_DNA"/>
</dbReference>
<proteinExistence type="inferred from homology"/>
<dbReference type="AlphaFoldDB" id="A0A1G4JJN6"/>
<dbReference type="OrthoDB" id="5518345at2759"/>
<sequence length="77" mass="8383">MSSKSFIITLKDHVPEVDAEAIKKSISGLGGEITHEFSLIKGFTAKLPETLSIESLKSKHSDAIANVEEDKEVSIKK</sequence>
<dbReference type="GO" id="GO:0004867">
    <property type="term" value="F:serine-type endopeptidase inhibitor activity"/>
    <property type="evidence" value="ECO:0007669"/>
    <property type="project" value="UniProtKB-KW"/>
</dbReference>
<accession>A0A1G4JJN6</accession>
<keyword evidence="1" id="KW-0646">Protease inhibitor</keyword>
<evidence type="ECO:0000313" key="6">
    <source>
        <dbReference type="EMBL" id="SCU90730.1"/>
    </source>
</evidence>
<dbReference type="Gene3D" id="3.30.70.80">
    <property type="entry name" value="Peptidase S8 propeptide/proteinase inhibitor I9"/>
    <property type="match status" value="1"/>
</dbReference>
<keyword evidence="7" id="KW-1185">Reference proteome</keyword>
<evidence type="ECO:0000256" key="4">
    <source>
        <dbReference type="ARBA" id="ARBA00054668"/>
    </source>
</evidence>
<organism evidence="6 7">
    <name type="scientific">Lachancea mirantina</name>
    <dbReference type="NCBI Taxonomy" id="1230905"/>
    <lineage>
        <taxon>Eukaryota</taxon>
        <taxon>Fungi</taxon>
        <taxon>Dikarya</taxon>
        <taxon>Ascomycota</taxon>
        <taxon>Saccharomycotina</taxon>
        <taxon>Saccharomycetes</taxon>
        <taxon>Saccharomycetales</taxon>
        <taxon>Saccharomycetaceae</taxon>
        <taxon>Lachancea</taxon>
    </lineage>
</organism>
<dbReference type="PANTHER" id="PTHR28288:SF2">
    <property type="entry name" value="PROTEASE B INHIBITOR 2"/>
    <property type="match status" value="1"/>
</dbReference>
<evidence type="ECO:0000256" key="5">
    <source>
        <dbReference type="ARBA" id="ARBA00062658"/>
    </source>
</evidence>
<protein>
    <submittedName>
        <fullName evidence="6">LAMI_0E03378g1_1</fullName>
    </submittedName>
</protein>
<evidence type="ECO:0000313" key="7">
    <source>
        <dbReference type="Proteomes" id="UP000191024"/>
    </source>
</evidence>
<gene>
    <name evidence="6" type="ORF">LAMI_0E03378G</name>
</gene>